<comment type="pathway">
    <text evidence="2">Bacterial outer membrane biogenesis; LPS O-antigen biosynthesis.</text>
</comment>
<dbReference type="AlphaFoldDB" id="A0A1C4F6Y7"/>
<evidence type="ECO:0000256" key="2">
    <source>
        <dbReference type="ARBA" id="ARBA00005125"/>
    </source>
</evidence>
<keyword evidence="5 11" id="KW-0663">Pyridoxal phosphate</keyword>
<dbReference type="Pfam" id="PF01041">
    <property type="entry name" value="DegT_DnrJ_EryC1"/>
    <property type="match status" value="1"/>
</dbReference>
<keyword evidence="14" id="KW-1185">Reference proteome</keyword>
<evidence type="ECO:0000256" key="11">
    <source>
        <dbReference type="PIRSR" id="PIRSR000390-2"/>
    </source>
</evidence>
<dbReference type="CDD" id="cd00616">
    <property type="entry name" value="AHBA_syn"/>
    <property type="match status" value="1"/>
</dbReference>
<sequence length="387" mass="42778">MNPERIIDFIRKMFQEAEGFIPLHTPYFGGNEKKYLLDTIDSTFVSSVGAYVTQFEKMMCDITGAKYAIAIVNGTAALHLSMVLAGVGYGDEVITQPLTFVATANAVAQAGGVPVFVDVDRDTMGLSPTALEAFLQAETIINAEGQCINKTTGRHIAACVPMHTFGFPARIDEIVNICHRYHITVIEDAAESLGSYYKGRHTGTFGMLGTFSFNGNKTVTCGGGGAIVTNDETVARHAKHISTTAKIPHAYEFTHDEVGYNYRMPNLNAALACAQLEQLDAFVENKRVLANAYAQFFEGSDIQFVGELSDSTANYWLNTIILPDHVQQQVFLEMSNMRRVMTRPIWKLMNRLPMYCHCQHGPIGNAEWLEARVVNIPSSVRPNFLEK</sequence>
<evidence type="ECO:0000256" key="9">
    <source>
        <dbReference type="ARBA" id="ARBA00074221"/>
    </source>
</evidence>
<dbReference type="GO" id="GO:0000271">
    <property type="term" value="P:polysaccharide biosynthetic process"/>
    <property type="evidence" value="ECO:0007669"/>
    <property type="project" value="TreeGrafter"/>
</dbReference>
<proteinExistence type="inferred from homology"/>
<dbReference type="PIRSF" id="PIRSF000390">
    <property type="entry name" value="PLP_StrS"/>
    <property type="match status" value="1"/>
</dbReference>
<dbReference type="EC" id="2.6.1.102" evidence="8"/>
<dbReference type="RefSeq" id="WP_089713880.1">
    <property type="nucleotide sequence ID" value="NZ_FMAR01000012.1"/>
</dbReference>
<dbReference type="PANTHER" id="PTHR30244:SF30">
    <property type="entry name" value="BLR5990 PROTEIN"/>
    <property type="match status" value="1"/>
</dbReference>
<dbReference type="PANTHER" id="PTHR30244">
    <property type="entry name" value="TRANSAMINASE"/>
    <property type="match status" value="1"/>
</dbReference>
<organism evidence="13 14">
    <name type="scientific">Chitinophaga costaii</name>
    <dbReference type="NCBI Taxonomy" id="1335309"/>
    <lineage>
        <taxon>Bacteria</taxon>
        <taxon>Pseudomonadati</taxon>
        <taxon>Bacteroidota</taxon>
        <taxon>Chitinophagia</taxon>
        <taxon>Chitinophagales</taxon>
        <taxon>Chitinophagaceae</taxon>
        <taxon>Chitinophaga</taxon>
    </lineage>
</organism>
<keyword evidence="4 13" id="KW-0808">Transferase</keyword>
<evidence type="ECO:0000256" key="12">
    <source>
        <dbReference type="RuleBase" id="RU004508"/>
    </source>
</evidence>
<evidence type="ECO:0000256" key="1">
    <source>
        <dbReference type="ARBA" id="ARBA00001933"/>
    </source>
</evidence>
<evidence type="ECO:0000313" key="13">
    <source>
        <dbReference type="EMBL" id="SCC51552.1"/>
    </source>
</evidence>
<dbReference type="FunFam" id="3.40.640.10:FF:000090">
    <property type="entry name" value="Pyridoxal phosphate-dependent aminotransferase"/>
    <property type="match status" value="1"/>
</dbReference>
<evidence type="ECO:0000256" key="6">
    <source>
        <dbReference type="ARBA" id="ARBA00037999"/>
    </source>
</evidence>
<dbReference type="GO" id="GO:0030170">
    <property type="term" value="F:pyridoxal phosphate binding"/>
    <property type="evidence" value="ECO:0007669"/>
    <property type="project" value="TreeGrafter"/>
</dbReference>
<accession>A0A1C4F6Y7</accession>
<dbReference type="InterPro" id="IPR015422">
    <property type="entry name" value="PyrdxlP-dep_Trfase_small"/>
</dbReference>
<dbReference type="Gene3D" id="3.40.640.10">
    <property type="entry name" value="Type I PLP-dependent aspartate aminotransferase-like (Major domain)"/>
    <property type="match status" value="1"/>
</dbReference>
<evidence type="ECO:0000256" key="3">
    <source>
        <dbReference type="ARBA" id="ARBA00022576"/>
    </source>
</evidence>
<dbReference type="InterPro" id="IPR015424">
    <property type="entry name" value="PyrdxlP-dep_Trfase"/>
</dbReference>
<evidence type="ECO:0000256" key="4">
    <source>
        <dbReference type="ARBA" id="ARBA00022679"/>
    </source>
</evidence>
<dbReference type="InterPro" id="IPR000653">
    <property type="entry name" value="DegT/StrS_aminotransferase"/>
</dbReference>
<reference evidence="13 14" key="1">
    <citation type="submission" date="2016-08" db="EMBL/GenBank/DDBJ databases">
        <authorList>
            <person name="Seilhamer J.J."/>
        </authorList>
    </citation>
    <scope>NUCLEOTIDE SEQUENCE [LARGE SCALE GENOMIC DNA]</scope>
    <source>
        <strain evidence="13 14">A37T2</strain>
    </source>
</reference>
<comment type="similarity">
    <text evidence="6 12">Belongs to the DegT/DnrJ/EryC1 family.</text>
</comment>
<dbReference type="OrthoDB" id="9810913at2"/>
<protein>
    <recommendedName>
        <fullName evidence="9">GDP-perosamine synthase</fullName>
        <ecNumber evidence="8">2.6.1.102</ecNumber>
    </recommendedName>
</protein>
<dbReference type="NCBIfam" id="TIGR04181">
    <property type="entry name" value="NHT_00031"/>
    <property type="match status" value="1"/>
</dbReference>
<name>A0A1C4F6Y7_9BACT</name>
<evidence type="ECO:0000256" key="5">
    <source>
        <dbReference type="ARBA" id="ARBA00022898"/>
    </source>
</evidence>
<evidence type="ECO:0000256" key="10">
    <source>
        <dbReference type="PIRSR" id="PIRSR000390-1"/>
    </source>
</evidence>
<gene>
    <name evidence="13" type="ORF">GA0116948_11248</name>
</gene>
<dbReference type="EMBL" id="FMAR01000012">
    <property type="protein sequence ID" value="SCC51552.1"/>
    <property type="molecule type" value="Genomic_DNA"/>
</dbReference>
<keyword evidence="3 13" id="KW-0032">Aminotransferase</keyword>
<feature type="active site" description="Proton acceptor" evidence="10">
    <location>
        <position position="217"/>
    </location>
</feature>
<feature type="modified residue" description="N6-(pyridoxal phosphate)lysine" evidence="11">
    <location>
        <position position="217"/>
    </location>
</feature>
<evidence type="ECO:0000256" key="8">
    <source>
        <dbReference type="ARBA" id="ARBA00066317"/>
    </source>
</evidence>
<dbReference type="InterPro" id="IPR015421">
    <property type="entry name" value="PyrdxlP-dep_Trfase_major"/>
</dbReference>
<dbReference type="SUPFAM" id="SSF53383">
    <property type="entry name" value="PLP-dependent transferases"/>
    <property type="match status" value="1"/>
</dbReference>
<dbReference type="STRING" id="1335309.GA0116948_11248"/>
<dbReference type="GO" id="GO:0102933">
    <property type="term" value="F:GDP-4-dehydro-6-deoxy-D-mannose-4-aminotransferase activity"/>
    <property type="evidence" value="ECO:0007669"/>
    <property type="project" value="UniProtKB-EC"/>
</dbReference>
<dbReference type="InterPro" id="IPR026385">
    <property type="entry name" value="LegC-like"/>
</dbReference>
<comment type="catalytic activity">
    <reaction evidence="7">
        <text>GDP-alpha-D-perosamine + 2-oxoglutarate = GDP-4-dehydro-alpha-D-rhamnose + L-glutamate</text>
        <dbReference type="Rhea" id="RHEA:36779"/>
        <dbReference type="ChEBI" id="CHEBI:16810"/>
        <dbReference type="ChEBI" id="CHEBI:29985"/>
        <dbReference type="ChEBI" id="CHEBI:57964"/>
        <dbReference type="ChEBI" id="CHEBI:73996"/>
        <dbReference type="EC" id="2.6.1.102"/>
    </reaction>
</comment>
<evidence type="ECO:0000313" key="14">
    <source>
        <dbReference type="Proteomes" id="UP000242818"/>
    </source>
</evidence>
<evidence type="ECO:0000256" key="7">
    <source>
        <dbReference type="ARBA" id="ARBA00051587"/>
    </source>
</evidence>
<dbReference type="Gene3D" id="3.90.1150.10">
    <property type="entry name" value="Aspartate Aminotransferase, domain 1"/>
    <property type="match status" value="1"/>
</dbReference>
<comment type="cofactor">
    <cofactor evidence="1">
        <name>pyridoxal 5'-phosphate</name>
        <dbReference type="ChEBI" id="CHEBI:597326"/>
    </cofactor>
</comment>
<dbReference type="Proteomes" id="UP000242818">
    <property type="component" value="Unassembled WGS sequence"/>
</dbReference>